<keyword evidence="1" id="KW-0472">Membrane</keyword>
<evidence type="ECO:0008006" key="6">
    <source>
        <dbReference type="Google" id="ProtNLM"/>
    </source>
</evidence>
<accession>R2P9R9</accession>
<feature type="transmembrane region" description="Helical" evidence="1">
    <location>
        <begin position="6"/>
        <end position="31"/>
    </location>
</feature>
<dbReference type="InterPro" id="IPR053468">
    <property type="entry name" value="ComGE-like"/>
</dbReference>
<reference evidence="2 4" key="1">
    <citation type="submission" date="2013-02" db="EMBL/GenBank/DDBJ databases">
        <title>The Genome Sequence of Enterococcus malodoratus ATCC_43197.</title>
        <authorList>
            <consortium name="The Broad Institute Genome Sequencing Platform"/>
            <consortium name="The Broad Institute Genome Sequencing Center for Infectious Disease"/>
            <person name="Earl A.M."/>
            <person name="Gilmore M.S."/>
            <person name="Lebreton F."/>
            <person name="Walker B."/>
            <person name="Young S.K."/>
            <person name="Zeng Q."/>
            <person name="Gargeya S."/>
            <person name="Fitzgerald M."/>
            <person name="Haas B."/>
            <person name="Abouelleil A."/>
            <person name="Alvarado L."/>
            <person name="Arachchi H.M."/>
            <person name="Berlin A.M."/>
            <person name="Chapman S.B."/>
            <person name="Dewar J."/>
            <person name="Goldberg J."/>
            <person name="Griggs A."/>
            <person name="Gujja S."/>
            <person name="Hansen M."/>
            <person name="Howarth C."/>
            <person name="Imamovic A."/>
            <person name="Larimer J."/>
            <person name="McCowan C."/>
            <person name="Murphy C."/>
            <person name="Neiman D."/>
            <person name="Pearson M."/>
            <person name="Priest M."/>
            <person name="Roberts A."/>
            <person name="Saif S."/>
            <person name="Shea T."/>
            <person name="Sisk P."/>
            <person name="Sykes S."/>
            <person name="Wortman J."/>
            <person name="Nusbaum C."/>
            <person name="Birren B."/>
        </authorList>
    </citation>
    <scope>NUCLEOTIDE SEQUENCE [LARGE SCALE GENOMIC DNA]</scope>
    <source>
        <strain evidence="2 4">ATCC 43197</strain>
    </source>
</reference>
<dbReference type="AlphaFoldDB" id="R2P9R9"/>
<keyword evidence="5" id="KW-1185">Reference proteome</keyword>
<evidence type="ECO:0000313" key="5">
    <source>
        <dbReference type="Proteomes" id="UP000014148"/>
    </source>
</evidence>
<evidence type="ECO:0000313" key="2">
    <source>
        <dbReference type="EMBL" id="EOH80997.1"/>
    </source>
</evidence>
<evidence type="ECO:0000313" key="3">
    <source>
        <dbReference type="EMBL" id="EOT69507.1"/>
    </source>
</evidence>
<dbReference type="EMBL" id="ASWA01000002">
    <property type="protein sequence ID" value="EOT69507.1"/>
    <property type="molecule type" value="Genomic_DNA"/>
</dbReference>
<comment type="caution">
    <text evidence="2">The sequence shown here is derived from an EMBL/GenBank/DDBJ whole genome shotgun (WGS) entry which is preliminary data.</text>
</comment>
<proteinExistence type="predicted"/>
<protein>
    <recommendedName>
        <fullName evidence="6">Prepilin-type N-terminal cleavage/methylation domain-containing protein</fullName>
    </recommendedName>
</protein>
<keyword evidence="1" id="KW-0812">Transmembrane</keyword>
<gene>
    <name evidence="3" type="ORF">I585_00973</name>
    <name evidence="2" type="ORF">UAI_01041</name>
</gene>
<dbReference type="Proteomes" id="UP000013783">
    <property type="component" value="Unassembled WGS sequence"/>
</dbReference>
<reference evidence="3 5" key="2">
    <citation type="submission" date="2013-03" db="EMBL/GenBank/DDBJ databases">
        <title>The Genome Sequence of Enterococcus malodoratus ATCC_43197 (PacBio/Illumina hybrid assembly).</title>
        <authorList>
            <consortium name="The Broad Institute Genomics Platform"/>
            <consortium name="The Broad Institute Genome Sequencing Center for Infectious Disease"/>
            <person name="Earl A."/>
            <person name="Russ C."/>
            <person name="Gilmore M."/>
            <person name="Surin D."/>
            <person name="Walker B."/>
            <person name="Young S."/>
            <person name="Zeng Q."/>
            <person name="Gargeya S."/>
            <person name="Fitzgerald M."/>
            <person name="Haas B."/>
            <person name="Abouelleil A."/>
            <person name="Allen A.W."/>
            <person name="Alvarado L."/>
            <person name="Arachchi H.M."/>
            <person name="Berlin A.M."/>
            <person name="Chapman S.B."/>
            <person name="Gainer-Dewar J."/>
            <person name="Goldberg J."/>
            <person name="Griggs A."/>
            <person name="Gujja S."/>
            <person name="Hansen M."/>
            <person name="Howarth C."/>
            <person name="Imamovic A."/>
            <person name="Ireland A."/>
            <person name="Larimer J."/>
            <person name="McCowan C."/>
            <person name="Murphy C."/>
            <person name="Pearson M."/>
            <person name="Poon T.W."/>
            <person name="Priest M."/>
            <person name="Roberts A."/>
            <person name="Saif S."/>
            <person name="Shea T."/>
            <person name="Sisk P."/>
            <person name="Sykes S."/>
            <person name="Wortman J."/>
            <person name="Nusbaum C."/>
            <person name="Birren B."/>
        </authorList>
    </citation>
    <scope>NUCLEOTIDE SEQUENCE [LARGE SCALE GENOMIC DNA]</scope>
    <source>
        <strain evidence="3 5">ATCC 43197</strain>
    </source>
</reference>
<keyword evidence="1" id="KW-1133">Transmembrane helix</keyword>
<dbReference type="EMBL" id="AJAK01000007">
    <property type="protein sequence ID" value="EOH80997.1"/>
    <property type="molecule type" value="Genomic_DNA"/>
</dbReference>
<organism evidence="2 4">
    <name type="scientific">Enterococcus malodoratus ATCC 43197</name>
    <dbReference type="NCBI Taxonomy" id="1158601"/>
    <lineage>
        <taxon>Bacteria</taxon>
        <taxon>Bacillati</taxon>
        <taxon>Bacillota</taxon>
        <taxon>Bacilli</taxon>
        <taxon>Lactobacillales</taxon>
        <taxon>Enterococcaceae</taxon>
        <taxon>Enterococcus</taxon>
    </lineage>
</organism>
<dbReference type="Proteomes" id="UP000014148">
    <property type="component" value="Unassembled WGS sequence"/>
</dbReference>
<evidence type="ECO:0000313" key="4">
    <source>
        <dbReference type="Proteomes" id="UP000013783"/>
    </source>
</evidence>
<dbReference type="PATRIC" id="fig|1158601.3.peg.1012"/>
<dbReference type="NCBIfam" id="NF041013">
    <property type="entry name" value="T4P_ComGE"/>
    <property type="match status" value="1"/>
</dbReference>
<evidence type="ECO:0000256" key="1">
    <source>
        <dbReference type="SAM" id="Phobius"/>
    </source>
</evidence>
<sequence>MKENKGYILLESLISLAILLIIVSSYVGVTIKMQRESQLRLSTLTSYRDLYTETRRCRLHPVGSAKPQIEISLEQGMALNHQGEIIIAKK</sequence>
<name>R2P9R9_9ENTE</name>
<dbReference type="eggNOG" id="ENOG50306GE">
    <property type="taxonomic scope" value="Bacteria"/>
</dbReference>
<dbReference type="STRING" id="71451.RV07_GL003000"/>